<dbReference type="Proteomes" id="UP000292957">
    <property type="component" value="Unassembled WGS sequence"/>
</dbReference>
<keyword evidence="2" id="KW-0472">Membrane</keyword>
<keyword evidence="2" id="KW-1133">Transmembrane helix</keyword>
<evidence type="ECO:0000256" key="1">
    <source>
        <dbReference type="SAM" id="MobiDB-lite"/>
    </source>
</evidence>
<gene>
    <name evidence="4" type="ORF">BD311DRAFT_765124</name>
</gene>
<feature type="transmembrane region" description="Helical" evidence="2">
    <location>
        <begin position="242"/>
        <end position="263"/>
    </location>
</feature>
<dbReference type="PANTHER" id="PTHR40465">
    <property type="entry name" value="CHROMOSOME 1, WHOLE GENOME SHOTGUN SEQUENCE"/>
    <property type="match status" value="1"/>
</dbReference>
<keyword evidence="2" id="KW-0812">Transmembrane</keyword>
<feature type="region of interest" description="Disordered" evidence="1">
    <location>
        <begin position="328"/>
        <end position="357"/>
    </location>
</feature>
<dbReference type="AlphaFoldDB" id="A0A4Q9MD26"/>
<sequence>MASANTTDPGAMAPPLSNALGLDDTLGVVLVCTCFGCMLFGLTTHQTYRYFRLYPTDSLILKFFVILILGIDILNTMLSIHICYFYLITNYFNPVRLLDGVWSIRLIVISTGCMMIVSHLFYARRVYLLSGGTQWPVVLIVVLLFAELGLCIGATIEAFLQPTFKGYQHFAWLICSALGAAVLLDLFISSMLILYLRKSRTGFKRTDSMVDVLMVYSINTGLSTSIVNFTAAITAITMPDKLVYTGLYIFASKMYSNSLLAVLNSRRSLVDKGMEGFETGSFGLSVNNIREKTIQFRSPGSPRAITGPSAAPVYPGVIDVKITTETFQDRGTLPGPGKAWEEQSAGRPGSSDVEDNA</sequence>
<dbReference type="PANTHER" id="PTHR40465:SF1">
    <property type="entry name" value="DUF6534 DOMAIN-CONTAINING PROTEIN"/>
    <property type="match status" value="1"/>
</dbReference>
<dbReference type="Pfam" id="PF20152">
    <property type="entry name" value="DUF6534"/>
    <property type="match status" value="1"/>
</dbReference>
<accession>A0A4Q9MD26</accession>
<feature type="transmembrane region" description="Helical" evidence="2">
    <location>
        <begin position="171"/>
        <end position="196"/>
    </location>
</feature>
<protein>
    <recommendedName>
        <fullName evidence="3">DUF6534 domain-containing protein</fullName>
    </recommendedName>
</protein>
<evidence type="ECO:0000256" key="2">
    <source>
        <dbReference type="SAM" id="Phobius"/>
    </source>
</evidence>
<feature type="transmembrane region" description="Helical" evidence="2">
    <location>
        <begin position="100"/>
        <end position="123"/>
    </location>
</feature>
<dbReference type="OrthoDB" id="2535105at2759"/>
<organism evidence="4">
    <name type="scientific">Dichomitus squalens</name>
    <dbReference type="NCBI Taxonomy" id="114155"/>
    <lineage>
        <taxon>Eukaryota</taxon>
        <taxon>Fungi</taxon>
        <taxon>Dikarya</taxon>
        <taxon>Basidiomycota</taxon>
        <taxon>Agaricomycotina</taxon>
        <taxon>Agaricomycetes</taxon>
        <taxon>Polyporales</taxon>
        <taxon>Polyporaceae</taxon>
        <taxon>Dichomitus</taxon>
    </lineage>
</organism>
<feature type="transmembrane region" description="Helical" evidence="2">
    <location>
        <begin position="25"/>
        <end position="42"/>
    </location>
</feature>
<feature type="domain" description="DUF6534" evidence="3">
    <location>
        <begin position="181"/>
        <end position="268"/>
    </location>
</feature>
<name>A0A4Q9MD26_9APHY</name>
<dbReference type="EMBL" id="ML143465">
    <property type="protein sequence ID" value="TBU25224.1"/>
    <property type="molecule type" value="Genomic_DNA"/>
</dbReference>
<evidence type="ECO:0000259" key="3">
    <source>
        <dbReference type="Pfam" id="PF20152"/>
    </source>
</evidence>
<reference evidence="4" key="1">
    <citation type="submission" date="2019-01" db="EMBL/GenBank/DDBJ databases">
        <title>Draft genome sequences of three monokaryotic isolates of the white-rot basidiomycete fungus Dichomitus squalens.</title>
        <authorList>
            <consortium name="DOE Joint Genome Institute"/>
            <person name="Lopez S.C."/>
            <person name="Andreopoulos B."/>
            <person name="Pangilinan J."/>
            <person name="Lipzen A."/>
            <person name="Riley R."/>
            <person name="Ahrendt S."/>
            <person name="Ng V."/>
            <person name="Barry K."/>
            <person name="Daum C."/>
            <person name="Grigoriev I.V."/>
            <person name="Hilden K.S."/>
            <person name="Makela M.R."/>
            <person name="de Vries R.P."/>
        </authorList>
    </citation>
    <scope>NUCLEOTIDE SEQUENCE [LARGE SCALE GENOMIC DNA]</scope>
    <source>
        <strain evidence="4">OM18370.1</strain>
    </source>
</reference>
<feature type="transmembrane region" description="Helical" evidence="2">
    <location>
        <begin position="63"/>
        <end position="88"/>
    </location>
</feature>
<proteinExistence type="predicted"/>
<dbReference type="InterPro" id="IPR045339">
    <property type="entry name" value="DUF6534"/>
</dbReference>
<feature type="transmembrane region" description="Helical" evidence="2">
    <location>
        <begin position="216"/>
        <end position="236"/>
    </location>
</feature>
<evidence type="ECO:0000313" key="4">
    <source>
        <dbReference type="EMBL" id="TBU25224.1"/>
    </source>
</evidence>
<feature type="transmembrane region" description="Helical" evidence="2">
    <location>
        <begin position="135"/>
        <end position="159"/>
    </location>
</feature>